<sequence>MEKQDNFEEKLDRLEDYRENPEEKLDTICDILDKLTLDTLFLMEKEIEMKLNVENSMCQGESHLAKARYIMGQNNVSSIQLPTENTPEFSAALKVHSEESSQVLGGKSYDLVAIKKTEDQSVVDPMRWFGLLVPLNLSHAQTMFKQALQWTVQAANVQSQLTDMMKILCGLKQFKSQYKDELVMTK</sequence>
<reference evidence="2" key="2">
    <citation type="submission" date="2022-10" db="EMBL/GenBank/DDBJ databases">
        <authorList>
            <consortium name="ENA_rothamsted_submissions"/>
            <consortium name="culmorum"/>
            <person name="King R."/>
        </authorList>
    </citation>
    <scope>NUCLEOTIDE SEQUENCE</scope>
</reference>
<dbReference type="PANTHER" id="PTHR31996">
    <property type="entry name" value="COILED-COIL DOMAIN-CONTAINING PROTEIN 115"/>
    <property type="match status" value="1"/>
</dbReference>
<dbReference type="OrthoDB" id="408631at2759"/>
<dbReference type="EMBL" id="OU896716">
    <property type="protein sequence ID" value="CAG9813874.1"/>
    <property type="molecule type" value="Genomic_DNA"/>
</dbReference>
<evidence type="ECO:0000313" key="3">
    <source>
        <dbReference type="Proteomes" id="UP001153737"/>
    </source>
</evidence>
<evidence type="ECO:0000256" key="1">
    <source>
        <dbReference type="ARBA" id="ARBA00093634"/>
    </source>
</evidence>
<dbReference type="InterPro" id="IPR040357">
    <property type="entry name" value="Vma22/CCDC115"/>
</dbReference>
<dbReference type="Proteomes" id="UP001153737">
    <property type="component" value="Chromosome 10"/>
</dbReference>
<dbReference type="Gene3D" id="1.10.287.3240">
    <property type="match status" value="1"/>
</dbReference>
<protein>
    <recommendedName>
        <fullName evidence="1">Vacuolar ATPase assembly protein VMA22</fullName>
    </recommendedName>
</protein>
<accession>A0A9N9SBU7</accession>
<dbReference type="PANTHER" id="PTHR31996:SF2">
    <property type="entry name" value="COILED-COIL DOMAIN-CONTAINING PROTEIN 115"/>
    <property type="match status" value="1"/>
</dbReference>
<name>A0A9N9SBU7_PHACE</name>
<evidence type="ECO:0000313" key="2">
    <source>
        <dbReference type="EMBL" id="CAG9813874.1"/>
    </source>
</evidence>
<proteinExistence type="predicted"/>
<dbReference type="GO" id="GO:0051082">
    <property type="term" value="F:unfolded protein binding"/>
    <property type="evidence" value="ECO:0007669"/>
    <property type="project" value="TreeGrafter"/>
</dbReference>
<keyword evidence="3" id="KW-1185">Reference proteome</keyword>
<gene>
    <name evidence="2" type="ORF">PHAECO_LOCUS2017</name>
</gene>
<dbReference type="GO" id="GO:0070072">
    <property type="term" value="P:vacuolar proton-transporting V-type ATPase complex assembly"/>
    <property type="evidence" value="ECO:0007669"/>
    <property type="project" value="InterPro"/>
</dbReference>
<reference evidence="2" key="1">
    <citation type="submission" date="2022-01" db="EMBL/GenBank/DDBJ databases">
        <authorList>
            <person name="King R."/>
        </authorList>
    </citation>
    <scope>NUCLEOTIDE SEQUENCE</scope>
</reference>
<dbReference type="AlphaFoldDB" id="A0A9N9SBU7"/>
<organism evidence="2 3">
    <name type="scientific">Phaedon cochleariae</name>
    <name type="common">Mustard beetle</name>
    <dbReference type="NCBI Taxonomy" id="80249"/>
    <lineage>
        <taxon>Eukaryota</taxon>
        <taxon>Metazoa</taxon>
        <taxon>Ecdysozoa</taxon>
        <taxon>Arthropoda</taxon>
        <taxon>Hexapoda</taxon>
        <taxon>Insecta</taxon>
        <taxon>Pterygota</taxon>
        <taxon>Neoptera</taxon>
        <taxon>Endopterygota</taxon>
        <taxon>Coleoptera</taxon>
        <taxon>Polyphaga</taxon>
        <taxon>Cucujiformia</taxon>
        <taxon>Chrysomeloidea</taxon>
        <taxon>Chrysomelidae</taxon>
        <taxon>Chrysomelinae</taxon>
        <taxon>Chrysomelini</taxon>
        <taxon>Phaedon</taxon>
    </lineage>
</organism>